<dbReference type="InterPro" id="IPR004089">
    <property type="entry name" value="MCPsignal_dom"/>
</dbReference>
<evidence type="ECO:0000256" key="5">
    <source>
        <dbReference type="ARBA" id="ARBA00022989"/>
    </source>
</evidence>
<comment type="subcellular location">
    <subcellularLocation>
        <location evidence="1">Cell membrane</location>
        <topology evidence="1">Multi-pass membrane protein</topology>
    </subcellularLocation>
</comment>
<protein>
    <submittedName>
        <fullName evidence="12">Methyl-accepting chemotaxis sensory transducer with Cache sensor</fullName>
    </submittedName>
</protein>
<dbReference type="SUPFAM" id="SSF58104">
    <property type="entry name" value="Methyl-accepting chemotaxis protein (MCP) signaling domain"/>
    <property type="match status" value="1"/>
</dbReference>
<keyword evidence="8" id="KW-0807">Transducer</keyword>
<feature type="transmembrane region" description="Helical" evidence="9">
    <location>
        <begin position="29"/>
        <end position="54"/>
    </location>
</feature>
<dbReference type="Gene3D" id="6.10.340.10">
    <property type="match status" value="1"/>
</dbReference>
<evidence type="ECO:0000313" key="12">
    <source>
        <dbReference type="EMBL" id="SEU16267.1"/>
    </source>
</evidence>
<dbReference type="AlphaFoldDB" id="A0A1I0JZG4"/>
<dbReference type="PROSITE" id="PS50111">
    <property type="entry name" value="CHEMOTAXIS_TRANSDUC_2"/>
    <property type="match status" value="1"/>
</dbReference>
<organism evidence="12 13">
    <name type="scientific">Enterocloster lavalensis</name>
    <dbReference type="NCBI Taxonomy" id="460384"/>
    <lineage>
        <taxon>Bacteria</taxon>
        <taxon>Bacillati</taxon>
        <taxon>Bacillota</taxon>
        <taxon>Clostridia</taxon>
        <taxon>Lachnospirales</taxon>
        <taxon>Lachnospiraceae</taxon>
        <taxon>Enterocloster</taxon>
    </lineage>
</organism>
<keyword evidence="13" id="KW-1185">Reference proteome</keyword>
<dbReference type="GeneID" id="93280633"/>
<dbReference type="Pfam" id="PF02743">
    <property type="entry name" value="dCache_1"/>
    <property type="match status" value="1"/>
</dbReference>
<feature type="domain" description="HAMP" evidence="11">
    <location>
        <begin position="335"/>
        <end position="387"/>
    </location>
</feature>
<sequence length="687" mass="73154">MSNESGRKTRSAGKAGTARRKSISYKVCFSLLAILVPAFAVLIVTACIVAAGAVSDLNEKLLDLQTDYAVSRVDDLFSGKLAAVSMLDESSELQQYFQSVSSKEDIASYENLSDVLGELSGALKRMASGSVAQVWAADERTGCYLLSDGRVMEAKLGETDWYRSATEQRTALVTDPYLDPISDAYVVSVVSPVFSPDGREVLGTAGFDIYLDDLSRILSAIKVGENGYMELLSGKSDYICSDDPTSLGRNVMELEIGDEYKEKVTGKYNGALDFSYQGVKYTAMFRNSETTQWLVIATLPMSEVTATRDGLILVLMSLAALTLILISGLVVVMIHRLLKPLSEISRGMEEFSRGNLGVEIRAGGDDEIGLLAESVRASIRSLKAMIGDVSHILGEISAGNLDVLVEGDYVGDFGFIRTALEQILEALNSMLGQISASAEQVSCGSEQVSAGAQALSQGASEQAATVEELAVSVDHITRQIAANAERSAQAGSRASAVSAEAVESNRRMQELLEAMEEIRGRSQEIAMIAKTIENIAFQTNILALNASVEAARAGEAGRGFAVVANEVRDLAVKSAEASKSTAALIESSLRAVRGGVRMADDTAKSLQNVVEGVQYIEGSIRGITEASASQAGSAEQVSQGIEQISGVVQVNSATAEEGAAASEELSAQAQLLKELIRKFRLRDGRDN</sequence>
<dbReference type="InterPro" id="IPR051310">
    <property type="entry name" value="MCP_chemotaxis"/>
</dbReference>
<dbReference type="InterPro" id="IPR033479">
    <property type="entry name" value="dCache_1"/>
</dbReference>
<evidence type="ECO:0000313" key="13">
    <source>
        <dbReference type="Proteomes" id="UP000198508"/>
    </source>
</evidence>
<dbReference type="STRING" id="460384.SAMN05216313_13930"/>
<accession>A0A1I0JZG4</accession>
<dbReference type="Gene3D" id="1.10.287.950">
    <property type="entry name" value="Methyl-accepting chemotaxis protein"/>
    <property type="match status" value="1"/>
</dbReference>
<dbReference type="Pfam" id="PF00672">
    <property type="entry name" value="HAMP"/>
    <property type="match status" value="1"/>
</dbReference>
<proteinExistence type="inferred from homology"/>
<dbReference type="CDD" id="cd06225">
    <property type="entry name" value="HAMP"/>
    <property type="match status" value="1"/>
</dbReference>
<evidence type="ECO:0000256" key="6">
    <source>
        <dbReference type="ARBA" id="ARBA00023136"/>
    </source>
</evidence>
<keyword evidence="6 9" id="KW-0472">Membrane</keyword>
<feature type="transmembrane region" description="Helical" evidence="9">
    <location>
        <begin position="311"/>
        <end position="338"/>
    </location>
</feature>
<dbReference type="RefSeq" id="WP_092370472.1">
    <property type="nucleotide sequence ID" value="NZ_DAINWJ010000020.1"/>
</dbReference>
<keyword evidence="3" id="KW-0145">Chemotaxis</keyword>
<dbReference type="GO" id="GO:0005886">
    <property type="term" value="C:plasma membrane"/>
    <property type="evidence" value="ECO:0007669"/>
    <property type="project" value="UniProtKB-SubCell"/>
</dbReference>
<dbReference type="CDD" id="cd11386">
    <property type="entry name" value="MCP_signal"/>
    <property type="match status" value="1"/>
</dbReference>
<feature type="domain" description="Methyl-accepting transducer" evidence="10">
    <location>
        <begin position="437"/>
        <end position="666"/>
    </location>
</feature>
<dbReference type="PANTHER" id="PTHR43531:SF11">
    <property type="entry name" value="METHYL-ACCEPTING CHEMOTAXIS PROTEIN 3"/>
    <property type="match status" value="1"/>
</dbReference>
<dbReference type="InterPro" id="IPR004090">
    <property type="entry name" value="Chemotax_Me-accpt_rcpt"/>
</dbReference>
<dbReference type="SMART" id="SM00283">
    <property type="entry name" value="MA"/>
    <property type="match status" value="1"/>
</dbReference>
<evidence type="ECO:0000256" key="7">
    <source>
        <dbReference type="ARBA" id="ARBA00029447"/>
    </source>
</evidence>
<gene>
    <name evidence="12" type="ORF">SAMN05216313_13930</name>
</gene>
<evidence type="ECO:0000259" key="10">
    <source>
        <dbReference type="PROSITE" id="PS50111"/>
    </source>
</evidence>
<keyword evidence="2" id="KW-1003">Cell membrane</keyword>
<dbReference type="EMBL" id="FOIM01000039">
    <property type="protein sequence ID" value="SEU16267.1"/>
    <property type="molecule type" value="Genomic_DNA"/>
</dbReference>
<dbReference type="PROSITE" id="PS50885">
    <property type="entry name" value="HAMP"/>
    <property type="match status" value="1"/>
</dbReference>
<dbReference type="Gene3D" id="3.30.450.20">
    <property type="entry name" value="PAS domain"/>
    <property type="match status" value="1"/>
</dbReference>
<dbReference type="GO" id="GO:0004888">
    <property type="term" value="F:transmembrane signaling receptor activity"/>
    <property type="evidence" value="ECO:0007669"/>
    <property type="project" value="InterPro"/>
</dbReference>
<evidence type="ECO:0000259" key="11">
    <source>
        <dbReference type="PROSITE" id="PS50885"/>
    </source>
</evidence>
<dbReference type="PANTHER" id="PTHR43531">
    <property type="entry name" value="PROTEIN ICFG"/>
    <property type="match status" value="1"/>
</dbReference>
<dbReference type="PRINTS" id="PR00260">
    <property type="entry name" value="CHEMTRNSDUCR"/>
</dbReference>
<evidence type="ECO:0000256" key="8">
    <source>
        <dbReference type="PROSITE-ProRule" id="PRU00284"/>
    </source>
</evidence>
<evidence type="ECO:0000256" key="1">
    <source>
        <dbReference type="ARBA" id="ARBA00004651"/>
    </source>
</evidence>
<name>A0A1I0JZG4_9FIRM</name>
<evidence type="ECO:0000256" key="2">
    <source>
        <dbReference type="ARBA" id="ARBA00022475"/>
    </source>
</evidence>
<keyword evidence="5 9" id="KW-1133">Transmembrane helix</keyword>
<evidence type="ECO:0000256" key="4">
    <source>
        <dbReference type="ARBA" id="ARBA00022692"/>
    </source>
</evidence>
<dbReference type="GO" id="GO:0006935">
    <property type="term" value="P:chemotaxis"/>
    <property type="evidence" value="ECO:0007669"/>
    <property type="project" value="UniProtKB-KW"/>
</dbReference>
<dbReference type="SMART" id="SM00304">
    <property type="entry name" value="HAMP"/>
    <property type="match status" value="1"/>
</dbReference>
<comment type="similarity">
    <text evidence="7">Belongs to the methyl-accepting chemotaxis (MCP) protein family.</text>
</comment>
<evidence type="ECO:0000256" key="9">
    <source>
        <dbReference type="SAM" id="Phobius"/>
    </source>
</evidence>
<dbReference type="CDD" id="cd12912">
    <property type="entry name" value="PDC2_MCP_like"/>
    <property type="match status" value="1"/>
</dbReference>
<reference evidence="13" key="1">
    <citation type="submission" date="2016-10" db="EMBL/GenBank/DDBJ databases">
        <authorList>
            <person name="Varghese N."/>
            <person name="Submissions S."/>
        </authorList>
    </citation>
    <scope>NUCLEOTIDE SEQUENCE [LARGE SCALE GENOMIC DNA]</scope>
    <source>
        <strain evidence="13">NLAE-zl-G277</strain>
    </source>
</reference>
<evidence type="ECO:0000256" key="3">
    <source>
        <dbReference type="ARBA" id="ARBA00022500"/>
    </source>
</evidence>
<keyword evidence="4 9" id="KW-0812">Transmembrane</keyword>
<dbReference type="GO" id="GO:0007165">
    <property type="term" value="P:signal transduction"/>
    <property type="evidence" value="ECO:0007669"/>
    <property type="project" value="UniProtKB-KW"/>
</dbReference>
<dbReference type="Pfam" id="PF00015">
    <property type="entry name" value="MCPsignal"/>
    <property type="match status" value="1"/>
</dbReference>
<dbReference type="Proteomes" id="UP000198508">
    <property type="component" value="Unassembled WGS sequence"/>
</dbReference>
<dbReference type="InterPro" id="IPR003660">
    <property type="entry name" value="HAMP_dom"/>
</dbReference>